<dbReference type="WBParaSite" id="HPLM_0000295001-mRNA-1">
    <property type="protein sequence ID" value="HPLM_0000295001-mRNA-1"/>
    <property type="gene ID" value="HPLM_0000295001"/>
</dbReference>
<protein>
    <submittedName>
        <fullName evidence="1">COesterase domain-containing protein</fullName>
    </submittedName>
</protein>
<name>A0A0N4W074_HAEPC</name>
<evidence type="ECO:0000313" key="1">
    <source>
        <dbReference type="WBParaSite" id="HPLM_0000295001-mRNA-1"/>
    </source>
</evidence>
<organism evidence="1">
    <name type="scientific">Haemonchus placei</name>
    <name type="common">Barber's pole worm</name>
    <dbReference type="NCBI Taxonomy" id="6290"/>
    <lineage>
        <taxon>Eukaryota</taxon>
        <taxon>Metazoa</taxon>
        <taxon>Ecdysozoa</taxon>
        <taxon>Nematoda</taxon>
        <taxon>Chromadorea</taxon>
        <taxon>Rhabditida</taxon>
        <taxon>Rhabditina</taxon>
        <taxon>Rhabditomorpha</taxon>
        <taxon>Strongyloidea</taxon>
        <taxon>Trichostrongylidae</taxon>
        <taxon>Haemonchus</taxon>
    </lineage>
</organism>
<accession>A0A0N4W074</accession>
<sequence length="51" mass="5669">LTYSLGYSRSDCSSVNSLGLLFDLPLRFPVEGIREPANEITFVNLCSTFEP</sequence>
<proteinExistence type="predicted"/>
<dbReference type="AlphaFoldDB" id="A0A0N4W074"/>
<reference evidence="1" key="1">
    <citation type="submission" date="2017-02" db="UniProtKB">
        <authorList>
            <consortium name="WormBaseParasite"/>
        </authorList>
    </citation>
    <scope>IDENTIFICATION</scope>
</reference>